<accession>A0A8S5N4E6</accession>
<dbReference type="Pfam" id="PF20458">
    <property type="entry name" value="DUF6711"/>
    <property type="match status" value="1"/>
</dbReference>
<protein>
    <submittedName>
        <fullName evidence="1">Uncharacterized protein</fullName>
    </submittedName>
</protein>
<sequence>MSDFSSGVDFQGWFLKFGSKTLPNKFLAYDDYSVTPNQRTEVEAYRDLNNLLHRDTSPNFKTKIDFNTRPMWLPDKVEMQSVFAAGLVNRAQRKYNVTYWDDEQNTYRTGVFYMPDIEYKPIRVVGNNILYNKIRIALIEY</sequence>
<dbReference type="EMBL" id="BK015052">
    <property type="protein sequence ID" value="DAD89027.1"/>
    <property type="molecule type" value="Genomic_DNA"/>
</dbReference>
<dbReference type="InterPro" id="IPR046557">
    <property type="entry name" value="DUF6711"/>
</dbReference>
<reference evidence="1" key="1">
    <citation type="journal article" date="2021" name="Proc. Natl. Acad. Sci. U.S.A.">
        <title>A Catalog of Tens of Thousands of Viruses from Human Metagenomes Reveals Hidden Associations with Chronic Diseases.</title>
        <authorList>
            <person name="Tisza M.J."/>
            <person name="Buck C.B."/>
        </authorList>
    </citation>
    <scope>NUCLEOTIDE SEQUENCE</scope>
    <source>
        <strain evidence="1">Ctv0N24</strain>
    </source>
</reference>
<proteinExistence type="predicted"/>
<evidence type="ECO:0000313" key="1">
    <source>
        <dbReference type="EMBL" id="DAD89027.1"/>
    </source>
</evidence>
<organism evidence="1">
    <name type="scientific">Siphoviridae sp. ctv0N24</name>
    <dbReference type="NCBI Taxonomy" id="2826509"/>
    <lineage>
        <taxon>Viruses</taxon>
        <taxon>Duplodnaviria</taxon>
        <taxon>Heunggongvirae</taxon>
        <taxon>Uroviricota</taxon>
        <taxon>Caudoviricetes</taxon>
    </lineage>
</organism>
<name>A0A8S5N4E6_9CAUD</name>